<dbReference type="Proteomes" id="UP000033862">
    <property type="component" value="Unassembled WGS sequence"/>
</dbReference>
<gene>
    <name evidence="2" type="ORF">UT15_C0015G0008</name>
</gene>
<sequence>LSDERSGEKTGACQPNRPESDLHHQAAFDGFKDQTLVMNADRVGSMRCRDARNATLSGSISRSS</sequence>
<accession>A0A0G0LQS8</accession>
<dbReference type="AlphaFoldDB" id="A0A0G0LQS8"/>
<comment type="caution">
    <text evidence="2">The sequence shown here is derived from an EMBL/GenBank/DDBJ whole genome shotgun (WGS) entry which is preliminary data.</text>
</comment>
<evidence type="ECO:0000313" key="3">
    <source>
        <dbReference type="Proteomes" id="UP000033862"/>
    </source>
</evidence>
<evidence type="ECO:0000256" key="1">
    <source>
        <dbReference type="SAM" id="MobiDB-lite"/>
    </source>
</evidence>
<feature type="region of interest" description="Disordered" evidence="1">
    <location>
        <begin position="1"/>
        <end position="21"/>
    </location>
</feature>
<feature type="non-terminal residue" evidence="2">
    <location>
        <position position="1"/>
    </location>
</feature>
<reference evidence="2 3" key="1">
    <citation type="journal article" date="2015" name="Nature">
        <title>rRNA introns, odd ribosomes, and small enigmatic genomes across a large radiation of phyla.</title>
        <authorList>
            <person name="Brown C.T."/>
            <person name="Hug L.A."/>
            <person name="Thomas B.C."/>
            <person name="Sharon I."/>
            <person name="Castelle C.J."/>
            <person name="Singh A."/>
            <person name="Wilkins M.J."/>
            <person name="Williams K.H."/>
            <person name="Banfield J.F."/>
        </authorList>
    </citation>
    <scope>NUCLEOTIDE SEQUENCE [LARGE SCALE GENOMIC DNA]</scope>
</reference>
<dbReference type="EMBL" id="LBVS01000015">
    <property type="protein sequence ID" value="KKQ90335.1"/>
    <property type="molecule type" value="Genomic_DNA"/>
</dbReference>
<evidence type="ECO:0000313" key="2">
    <source>
        <dbReference type="EMBL" id="KKQ90335.1"/>
    </source>
</evidence>
<organism evidence="2 3">
    <name type="scientific">Berkelbacteria bacterium GW2011_GWA1_39_10</name>
    <dbReference type="NCBI Taxonomy" id="1618332"/>
    <lineage>
        <taxon>Bacteria</taxon>
        <taxon>Candidatus Berkelbacteria</taxon>
    </lineage>
</organism>
<protein>
    <submittedName>
        <fullName evidence="2">Uncharacterized protein</fullName>
    </submittedName>
</protein>
<name>A0A0G0LQS8_9BACT</name>
<proteinExistence type="predicted"/>